<dbReference type="Gene3D" id="2.60.40.3940">
    <property type="match status" value="1"/>
</dbReference>
<dbReference type="Proteomes" id="UP001597400">
    <property type="component" value="Unassembled WGS sequence"/>
</dbReference>
<sequence>MAGLDADLLGGLGSSWYSAITDRLGYVPVTQGGGAGQGANRVYIGWGAGSRLRAQVDGSDLGNIVFDFHVTDVWRSSNDGSGSGLDADLLDGRHASDFALISDFSNQSLEPTGWQRMPGGLIRQWGEAIVTDSSGVTNVVFPVAFPNRCLSAQATNLAAGIPAAWAGVGSFTRNGMLVGHAAPGGGPAGIGTAARWEAIGH</sequence>
<dbReference type="EMBL" id="JBHUGS010000001">
    <property type="protein sequence ID" value="MFD1949900.1"/>
    <property type="molecule type" value="Genomic_DNA"/>
</dbReference>
<dbReference type="RefSeq" id="WP_380927607.1">
    <property type="nucleotide sequence ID" value="NZ_JBHUGS010000001.1"/>
</dbReference>
<evidence type="ECO:0000313" key="3">
    <source>
        <dbReference type="Proteomes" id="UP001597400"/>
    </source>
</evidence>
<organism evidence="2 3">
    <name type="scientific">Sphingomonas arantia</name>
    <dbReference type="NCBI Taxonomy" id="1460676"/>
    <lineage>
        <taxon>Bacteria</taxon>
        <taxon>Pseudomonadati</taxon>
        <taxon>Pseudomonadota</taxon>
        <taxon>Alphaproteobacteria</taxon>
        <taxon>Sphingomonadales</taxon>
        <taxon>Sphingomonadaceae</taxon>
        <taxon>Sphingomonas</taxon>
    </lineage>
</organism>
<evidence type="ECO:0000313" key="2">
    <source>
        <dbReference type="EMBL" id="MFD1949900.1"/>
    </source>
</evidence>
<dbReference type="Pfam" id="PF21882">
    <property type="entry name" value="Gp53-like_C"/>
    <property type="match status" value="1"/>
</dbReference>
<name>A0ABW4TVG5_9SPHN</name>
<gene>
    <name evidence="2" type="ORF">ACFSGX_03840</name>
</gene>
<dbReference type="InterPro" id="IPR054075">
    <property type="entry name" value="Gp53-like_C"/>
</dbReference>
<accession>A0ABW4TVG5</accession>
<proteinExistence type="predicted"/>
<protein>
    <recommendedName>
        <fullName evidence="1">Putative tail fiber protein gp53-like C-terminal domain-containing protein</fullName>
    </recommendedName>
</protein>
<evidence type="ECO:0000259" key="1">
    <source>
        <dbReference type="Pfam" id="PF21882"/>
    </source>
</evidence>
<reference evidence="3" key="1">
    <citation type="journal article" date="2019" name="Int. J. Syst. Evol. Microbiol.">
        <title>The Global Catalogue of Microorganisms (GCM) 10K type strain sequencing project: providing services to taxonomists for standard genome sequencing and annotation.</title>
        <authorList>
            <consortium name="The Broad Institute Genomics Platform"/>
            <consortium name="The Broad Institute Genome Sequencing Center for Infectious Disease"/>
            <person name="Wu L."/>
            <person name="Ma J."/>
        </authorList>
    </citation>
    <scope>NUCLEOTIDE SEQUENCE [LARGE SCALE GENOMIC DNA]</scope>
    <source>
        <strain evidence="3">CGMCC 1.12702</strain>
    </source>
</reference>
<comment type="caution">
    <text evidence="2">The sequence shown here is derived from an EMBL/GenBank/DDBJ whole genome shotgun (WGS) entry which is preliminary data.</text>
</comment>
<feature type="domain" description="Putative tail fiber protein gp53-like C-terminal" evidence="1">
    <location>
        <begin position="116"/>
        <end position="201"/>
    </location>
</feature>
<keyword evidence="3" id="KW-1185">Reference proteome</keyword>